<dbReference type="Gene3D" id="1.10.357.10">
    <property type="entry name" value="Tetracycline Repressor, domain 2"/>
    <property type="match status" value="1"/>
</dbReference>
<name>A0A1L8TA52_9ENTE</name>
<dbReference type="InterPro" id="IPR001647">
    <property type="entry name" value="HTH_TetR"/>
</dbReference>
<organism evidence="4 5">
    <name type="scientific">Enterococcus hermanniensis</name>
    <dbReference type="NCBI Taxonomy" id="249189"/>
    <lineage>
        <taxon>Bacteria</taxon>
        <taxon>Bacillati</taxon>
        <taxon>Bacillota</taxon>
        <taxon>Bacilli</taxon>
        <taxon>Lactobacillales</taxon>
        <taxon>Enterococcaceae</taxon>
        <taxon>Enterococcus</taxon>
    </lineage>
</organism>
<dbReference type="Proteomes" id="UP000182077">
    <property type="component" value="Unassembled WGS sequence"/>
</dbReference>
<keyword evidence="5" id="KW-1185">Reference proteome</keyword>
<evidence type="ECO:0000313" key="4">
    <source>
        <dbReference type="EMBL" id="OJG41170.1"/>
    </source>
</evidence>
<sequence length="173" mass="20068">MYTRNVIREAFLELLAEQDLQKITVTDITKKADINRGTFYQHYKDPLDLFHQIETELTEQILPTIKLQNTDNIVVWFSRFIDVLYANRVLSLTLLKSNNSSYLMDTIFGEVHDLAIEAFKDLYNEQNPILLEYYFSYFVKGTLGIIVEWLSNDDGTSSEDISLVLSKVLPTSK</sequence>
<evidence type="ECO:0000256" key="1">
    <source>
        <dbReference type="ARBA" id="ARBA00023125"/>
    </source>
</evidence>
<dbReference type="SUPFAM" id="SSF46689">
    <property type="entry name" value="Homeodomain-like"/>
    <property type="match status" value="1"/>
</dbReference>
<feature type="DNA-binding region" description="H-T-H motif" evidence="2">
    <location>
        <begin position="24"/>
        <end position="43"/>
    </location>
</feature>
<dbReference type="EMBL" id="JXKQ01000026">
    <property type="protein sequence ID" value="OJG41170.1"/>
    <property type="molecule type" value="Genomic_DNA"/>
</dbReference>
<dbReference type="Pfam" id="PF00440">
    <property type="entry name" value="TetR_N"/>
    <property type="match status" value="1"/>
</dbReference>
<reference evidence="4 5" key="1">
    <citation type="submission" date="2014-12" db="EMBL/GenBank/DDBJ databases">
        <title>Draft genome sequences of 29 type strains of Enterococci.</title>
        <authorList>
            <person name="Zhong Z."/>
            <person name="Sun Z."/>
            <person name="Liu W."/>
            <person name="Zhang W."/>
            <person name="Zhang H."/>
        </authorList>
    </citation>
    <scope>NUCLEOTIDE SEQUENCE [LARGE SCALE GENOMIC DNA]</scope>
    <source>
        <strain evidence="4 5">DSM 17122</strain>
    </source>
</reference>
<dbReference type="AlphaFoldDB" id="A0A1L8TA52"/>
<dbReference type="PROSITE" id="PS50977">
    <property type="entry name" value="HTH_TETR_2"/>
    <property type="match status" value="1"/>
</dbReference>
<dbReference type="InterPro" id="IPR050624">
    <property type="entry name" value="HTH-type_Tx_Regulator"/>
</dbReference>
<dbReference type="PANTHER" id="PTHR43479:SF7">
    <property type="entry name" value="TETR-FAMILY TRANSCRIPTIONAL REGULATOR"/>
    <property type="match status" value="1"/>
</dbReference>
<protein>
    <submittedName>
        <fullName evidence="4">TetR family transcriptional regulator</fullName>
    </submittedName>
</protein>
<proteinExistence type="predicted"/>
<dbReference type="STRING" id="249189.RV04_GL001219"/>
<accession>A0A1L8TA52</accession>
<dbReference type="InterPro" id="IPR039532">
    <property type="entry name" value="TetR_C_Firmicutes"/>
</dbReference>
<dbReference type="Pfam" id="PF14278">
    <property type="entry name" value="TetR_C_8"/>
    <property type="match status" value="1"/>
</dbReference>
<comment type="caution">
    <text evidence="4">The sequence shown here is derived from an EMBL/GenBank/DDBJ whole genome shotgun (WGS) entry which is preliminary data.</text>
</comment>
<evidence type="ECO:0000313" key="5">
    <source>
        <dbReference type="Proteomes" id="UP000182077"/>
    </source>
</evidence>
<dbReference type="GO" id="GO:0003677">
    <property type="term" value="F:DNA binding"/>
    <property type="evidence" value="ECO:0007669"/>
    <property type="project" value="UniProtKB-UniRule"/>
</dbReference>
<dbReference type="InterPro" id="IPR009057">
    <property type="entry name" value="Homeodomain-like_sf"/>
</dbReference>
<evidence type="ECO:0000256" key="2">
    <source>
        <dbReference type="PROSITE-ProRule" id="PRU00335"/>
    </source>
</evidence>
<dbReference type="PANTHER" id="PTHR43479">
    <property type="entry name" value="ACREF/ENVCD OPERON REPRESSOR-RELATED"/>
    <property type="match status" value="1"/>
</dbReference>
<gene>
    <name evidence="4" type="ORF">RV04_GL001219</name>
</gene>
<evidence type="ECO:0000259" key="3">
    <source>
        <dbReference type="PROSITE" id="PS50977"/>
    </source>
</evidence>
<keyword evidence="1 2" id="KW-0238">DNA-binding</keyword>
<feature type="domain" description="HTH tetR-type" evidence="3">
    <location>
        <begin position="1"/>
        <end position="61"/>
    </location>
</feature>